<protein>
    <recommendedName>
        <fullName evidence="8">Rhodopsin domain-containing protein</fullName>
    </recommendedName>
</protein>
<sequence length="380" mass="42254">MAALNTNVDFSETRGPEVNIVGWVFTGVAIVAVFLRLYARVQVVKRVGWDDFFIVFSLILSIVATAMVSYSVTLGFGRHTAAVVAEHGMARTVTTAKWQILAFPFNIGSFSFPNIAISILVSNLLDPNIARKRFLYGLSIVQVLFALISVVVVFVQCNPTQKLWNPNLPGSCWDPAVFDDFQYWVSAYTTVTDIILAAVPISVFWNLQMAYSKKVVVCVMMGLTLMSAVVTVVKATYLHLFTDKVDPLYNLVSLVLWGLIEQNVVIVAACVPAFHPLLRRIFKVAQSTSANSGSSRSRSTFPLSSSSRRSNPKTLTSASDLPLDDRRKPRGDDTDSLGSREGIWQTREVRVESDEDENDPDTRSLERRYQSTIPANLRTR</sequence>
<dbReference type="PANTHER" id="PTHR33048:SF155">
    <property type="entry name" value="INTEGRAL MEMBRANE PROTEIN"/>
    <property type="match status" value="1"/>
</dbReference>
<feature type="domain" description="Rhodopsin" evidence="8">
    <location>
        <begin position="35"/>
        <end position="280"/>
    </location>
</feature>
<dbReference type="GO" id="GO:0016020">
    <property type="term" value="C:membrane"/>
    <property type="evidence" value="ECO:0007669"/>
    <property type="project" value="UniProtKB-SubCell"/>
</dbReference>
<gene>
    <name evidence="9" type="ORF">BDW47DRAFT_125397</name>
</gene>
<evidence type="ECO:0000313" key="10">
    <source>
        <dbReference type="Proteomes" id="UP000234585"/>
    </source>
</evidence>
<keyword evidence="4 7" id="KW-0472">Membrane</keyword>
<name>A0A2I2FD38_ASPCN</name>
<accession>A0A2I2FD38</accession>
<dbReference type="InterPro" id="IPR049326">
    <property type="entry name" value="Rhodopsin_dom_fungi"/>
</dbReference>
<dbReference type="OrthoDB" id="5417887at2759"/>
<evidence type="ECO:0000256" key="6">
    <source>
        <dbReference type="SAM" id="MobiDB-lite"/>
    </source>
</evidence>
<dbReference type="Proteomes" id="UP000234585">
    <property type="component" value="Unassembled WGS sequence"/>
</dbReference>
<evidence type="ECO:0000313" key="9">
    <source>
        <dbReference type="EMBL" id="PLB38566.1"/>
    </source>
</evidence>
<evidence type="ECO:0000256" key="2">
    <source>
        <dbReference type="ARBA" id="ARBA00022692"/>
    </source>
</evidence>
<feature type="transmembrane region" description="Helical" evidence="7">
    <location>
        <begin position="98"/>
        <end position="122"/>
    </location>
</feature>
<dbReference type="EMBL" id="KZ559135">
    <property type="protein sequence ID" value="PLB38566.1"/>
    <property type="molecule type" value="Genomic_DNA"/>
</dbReference>
<feature type="transmembrane region" description="Helical" evidence="7">
    <location>
        <begin position="20"/>
        <end position="39"/>
    </location>
</feature>
<evidence type="ECO:0000256" key="7">
    <source>
        <dbReference type="SAM" id="Phobius"/>
    </source>
</evidence>
<evidence type="ECO:0000256" key="3">
    <source>
        <dbReference type="ARBA" id="ARBA00022989"/>
    </source>
</evidence>
<evidence type="ECO:0000256" key="5">
    <source>
        <dbReference type="ARBA" id="ARBA00038359"/>
    </source>
</evidence>
<feature type="region of interest" description="Disordered" evidence="6">
    <location>
        <begin position="290"/>
        <end position="380"/>
    </location>
</feature>
<keyword evidence="10" id="KW-1185">Reference proteome</keyword>
<dbReference type="AlphaFoldDB" id="A0A2I2FD38"/>
<feature type="compositionally biased region" description="Basic and acidic residues" evidence="6">
    <location>
        <begin position="360"/>
        <end position="369"/>
    </location>
</feature>
<dbReference type="Pfam" id="PF20684">
    <property type="entry name" value="Fung_rhodopsin"/>
    <property type="match status" value="1"/>
</dbReference>
<feature type="transmembrane region" description="Helical" evidence="7">
    <location>
        <begin position="134"/>
        <end position="155"/>
    </location>
</feature>
<evidence type="ECO:0000256" key="4">
    <source>
        <dbReference type="ARBA" id="ARBA00023136"/>
    </source>
</evidence>
<feature type="transmembrane region" description="Helical" evidence="7">
    <location>
        <begin position="249"/>
        <end position="274"/>
    </location>
</feature>
<feature type="compositionally biased region" description="Low complexity" evidence="6">
    <location>
        <begin position="290"/>
        <end position="309"/>
    </location>
</feature>
<dbReference type="GeneID" id="36523537"/>
<feature type="transmembrane region" description="Helical" evidence="7">
    <location>
        <begin position="183"/>
        <end position="203"/>
    </location>
</feature>
<keyword evidence="2 7" id="KW-0812">Transmembrane</keyword>
<feature type="transmembrane region" description="Helical" evidence="7">
    <location>
        <begin position="51"/>
        <end position="72"/>
    </location>
</feature>
<proteinExistence type="inferred from homology"/>
<feature type="transmembrane region" description="Helical" evidence="7">
    <location>
        <begin position="215"/>
        <end position="237"/>
    </location>
</feature>
<organism evidence="9 10">
    <name type="scientific">Aspergillus candidus</name>
    <dbReference type="NCBI Taxonomy" id="41067"/>
    <lineage>
        <taxon>Eukaryota</taxon>
        <taxon>Fungi</taxon>
        <taxon>Dikarya</taxon>
        <taxon>Ascomycota</taxon>
        <taxon>Pezizomycotina</taxon>
        <taxon>Eurotiomycetes</taxon>
        <taxon>Eurotiomycetidae</taxon>
        <taxon>Eurotiales</taxon>
        <taxon>Aspergillaceae</taxon>
        <taxon>Aspergillus</taxon>
        <taxon>Aspergillus subgen. Circumdati</taxon>
    </lineage>
</organism>
<reference evidence="9 10" key="1">
    <citation type="submission" date="2017-12" db="EMBL/GenBank/DDBJ databases">
        <authorList>
            <consortium name="DOE Joint Genome Institute"/>
            <person name="Haridas S."/>
            <person name="Kjaerbolling I."/>
            <person name="Vesth T.C."/>
            <person name="Frisvad J.C."/>
            <person name="Nybo J.L."/>
            <person name="Theobald S."/>
            <person name="Kuo A."/>
            <person name="Bowyer P."/>
            <person name="Matsuda Y."/>
            <person name="Mondo S."/>
            <person name="Lyhne E.K."/>
            <person name="Kogle M.E."/>
            <person name="Clum A."/>
            <person name="Lipzen A."/>
            <person name="Salamov A."/>
            <person name="Ngan C.Y."/>
            <person name="Daum C."/>
            <person name="Chiniquy J."/>
            <person name="Barry K."/>
            <person name="LaButti K."/>
            <person name="Simmons B.A."/>
            <person name="Magnuson J.K."/>
            <person name="Mortensen U.H."/>
            <person name="Larsen T.O."/>
            <person name="Grigoriev I.V."/>
            <person name="Baker S.E."/>
            <person name="Andersen M.R."/>
            <person name="Nordberg H.P."/>
            <person name="Cantor M.N."/>
            <person name="Hua S.X."/>
        </authorList>
    </citation>
    <scope>NUCLEOTIDE SEQUENCE [LARGE SCALE GENOMIC DNA]</scope>
    <source>
        <strain evidence="9 10">CBS 102.13</strain>
    </source>
</reference>
<dbReference type="STRING" id="41067.A0A2I2FD38"/>
<comment type="similarity">
    <text evidence="5">Belongs to the SAT4 family.</text>
</comment>
<evidence type="ECO:0000259" key="8">
    <source>
        <dbReference type="Pfam" id="PF20684"/>
    </source>
</evidence>
<feature type="compositionally biased region" description="Basic and acidic residues" evidence="6">
    <location>
        <begin position="323"/>
        <end position="333"/>
    </location>
</feature>
<dbReference type="InterPro" id="IPR052337">
    <property type="entry name" value="SAT4-like"/>
</dbReference>
<dbReference type="RefSeq" id="XP_024672578.1">
    <property type="nucleotide sequence ID" value="XM_024816377.1"/>
</dbReference>
<keyword evidence="3 7" id="KW-1133">Transmembrane helix</keyword>
<dbReference type="PANTHER" id="PTHR33048">
    <property type="entry name" value="PTH11-LIKE INTEGRAL MEMBRANE PROTEIN (AFU_ORTHOLOGUE AFUA_5G11245)"/>
    <property type="match status" value="1"/>
</dbReference>
<evidence type="ECO:0000256" key="1">
    <source>
        <dbReference type="ARBA" id="ARBA00004141"/>
    </source>
</evidence>
<comment type="subcellular location">
    <subcellularLocation>
        <location evidence="1">Membrane</location>
        <topology evidence="1">Multi-pass membrane protein</topology>
    </subcellularLocation>
</comment>